<dbReference type="GeneID" id="25729505"/>
<sequence length="109" mass="11236">MTHGNDALLAAVGIAFLGALATGAVLQLLGRLLLDATDTVFVCWACDRDANTATRANVEEVFGAVAKKQTVPPGGVVSQPHGGYAYGQQHVGSVQVQAPVQASMYAARI</sequence>
<reference evidence="1 2" key="1">
    <citation type="journal article" date="2013" name="BMC Genomics">
        <title>Reconstruction of the lipid metabolism for the microalga Monoraphidium neglectum from its genome sequence reveals characteristics suitable for biofuel production.</title>
        <authorList>
            <person name="Bogen C."/>
            <person name="Al-Dilaimi A."/>
            <person name="Albersmeier A."/>
            <person name="Wichmann J."/>
            <person name="Grundmann M."/>
            <person name="Rupp O."/>
            <person name="Lauersen K.J."/>
            <person name="Blifernez-Klassen O."/>
            <person name="Kalinowski J."/>
            <person name="Goesmann A."/>
            <person name="Mussgnug J.H."/>
            <person name="Kruse O."/>
        </authorList>
    </citation>
    <scope>NUCLEOTIDE SEQUENCE [LARGE SCALE GENOMIC DNA]</scope>
    <source>
        <strain evidence="1 2">SAG 48.87</strain>
    </source>
</reference>
<evidence type="ECO:0000313" key="2">
    <source>
        <dbReference type="Proteomes" id="UP000054498"/>
    </source>
</evidence>
<name>A0A0D2LK35_9CHLO</name>
<dbReference type="AlphaFoldDB" id="A0A0D2LK35"/>
<dbReference type="RefSeq" id="XP_013905753.1">
    <property type="nucleotide sequence ID" value="XM_014050299.1"/>
</dbReference>
<organism evidence="1 2">
    <name type="scientific">Monoraphidium neglectum</name>
    <dbReference type="NCBI Taxonomy" id="145388"/>
    <lineage>
        <taxon>Eukaryota</taxon>
        <taxon>Viridiplantae</taxon>
        <taxon>Chlorophyta</taxon>
        <taxon>core chlorophytes</taxon>
        <taxon>Chlorophyceae</taxon>
        <taxon>CS clade</taxon>
        <taxon>Sphaeropleales</taxon>
        <taxon>Selenastraceae</taxon>
        <taxon>Monoraphidium</taxon>
    </lineage>
</organism>
<dbReference type="KEGG" id="mng:MNEG_1217"/>
<gene>
    <name evidence="1" type="ORF">MNEG_1217</name>
</gene>
<dbReference type="EMBL" id="KK100336">
    <property type="protein sequence ID" value="KIZ06734.1"/>
    <property type="molecule type" value="Genomic_DNA"/>
</dbReference>
<evidence type="ECO:0000313" key="1">
    <source>
        <dbReference type="EMBL" id="KIZ06734.1"/>
    </source>
</evidence>
<keyword evidence="2" id="KW-1185">Reference proteome</keyword>
<dbReference type="Proteomes" id="UP000054498">
    <property type="component" value="Unassembled WGS sequence"/>
</dbReference>
<accession>A0A0D2LK35</accession>
<protein>
    <submittedName>
        <fullName evidence="1">Uncharacterized protein</fullName>
    </submittedName>
</protein>
<proteinExistence type="predicted"/>